<keyword evidence="1" id="KW-0805">Transcription regulation</keyword>
<evidence type="ECO:0000259" key="5">
    <source>
        <dbReference type="PROSITE" id="PS50977"/>
    </source>
</evidence>
<dbReference type="SUPFAM" id="SSF46689">
    <property type="entry name" value="Homeodomain-like"/>
    <property type="match status" value="1"/>
</dbReference>
<accession>A0A1I4L3A6</accession>
<name>A0A1I4L3A6_9ACTN</name>
<dbReference type="AlphaFoldDB" id="A0A1I4L3A6"/>
<sequence length="212" mass="23307">MPSDTVTRTGRPAKRAAIDAAARTVFGREGYTGASVDAIAAEAGVSKRTIYNHHQDKERLFLAVLGESTRAVAEYQRALVDRHLTDPDDVRAALEGLGHDLTTPREGFGEHFALVRIIFTEASRLPDEVLADWRSQGPQYTRARLGEHFAAWTAAGRIHASDPGLAATHFVQLVTMEVYERSFHGARPLPRQEAEALISSGVETFLRLYGGR</sequence>
<dbReference type="InterPro" id="IPR050109">
    <property type="entry name" value="HTH-type_TetR-like_transc_reg"/>
</dbReference>
<evidence type="ECO:0000256" key="3">
    <source>
        <dbReference type="ARBA" id="ARBA00023163"/>
    </source>
</evidence>
<dbReference type="PRINTS" id="PR00455">
    <property type="entry name" value="HTHTETR"/>
</dbReference>
<evidence type="ECO:0000313" key="7">
    <source>
        <dbReference type="Proteomes" id="UP000198928"/>
    </source>
</evidence>
<dbReference type="PROSITE" id="PS50977">
    <property type="entry name" value="HTH_TETR_2"/>
    <property type="match status" value="1"/>
</dbReference>
<dbReference type="InterPro" id="IPR009057">
    <property type="entry name" value="Homeodomain-like_sf"/>
</dbReference>
<dbReference type="EMBL" id="FOSG01000029">
    <property type="protein sequence ID" value="SFL85485.1"/>
    <property type="molecule type" value="Genomic_DNA"/>
</dbReference>
<dbReference type="Pfam" id="PF00440">
    <property type="entry name" value="TetR_N"/>
    <property type="match status" value="1"/>
</dbReference>
<dbReference type="InterPro" id="IPR001647">
    <property type="entry name" value="HTH_TetR"/>
</dbReference>
<dbReference type="GO" id="GO:0000976">
    <property type="term" value="F:transcription cis-regulatory region binding"/>
    <property type="evidence" value="ECO:0007669"/>
    <property type="project" value="TreeGrafter"/>
</dbReference>
<organism evidence="6 7">
    <name type="scientific">Streptomyces pini</name>
    <dbReference type="NCBI Taxonomy" id="1520580"/>
    <lineage>
        <taxon>Bacteria</taxon>
        <taxon>Bacillati</taxon>
        <taxon>Actinomycetota</taxon>
        <taxon>Actinomycetes</taxon>
        <taxon>Kitasatosporales</taxon>
        <taxon>Streptomycetaceae</taxon>
        <taxon>Streptomyces</taxon>
    </lineage>
</organism>
<dbReference type="Pfam" id="PF14246">
    <property type="entry name" value="TetR_C_7"/>
    <property type="match status" value="1"/>
</dbReference>
<dbReference type="FunFam" id="1.10.10.60:FF:000141">
    <property type="entry name" value="TetR family transcriptional regulator"/>
    <property type="match status" value="1"/>
</dbReference>
<keyword evidence="7" id="KW-1185">Reference proteome</keyword>
<keyword evidence="3" id="KW-0804">Transcription</keyword>
<protein>
    <submittedName>
        <fullName evidence="6">Transcriptional regulator, TetR family</fullName>
    </submittedName>
</protein>
<dbReference type="PANTHER" id="PTHR30055:SF146">
    <property type="entry name" value="HTH-TYPE TRANSCRIPTIONAL DUAL REGULATOR CECR"/>
    <property type="match status" value="1"/>
</dbReference>
<evidence type="ECO:0000313" key="6">
    <source>
        <dbReference type="EMBL" id="SFL85485.1"/>
    </source>
</evidence>
<proteinExistence type="predicted"/>
<dbReference type="PANTHER" id="PTHR30055">
    <property type="entry name" value="HTH-TYPE TRANSCRIPTIONAL REGULATOR RUTR"/>
    <property type="match status" value="1"/>
</dbReference>
<gene>
    <name evidence="6" type="ORF">SAMN05192584_12946</name>
</gene>
<reference evidence="7" key="1">
    <citation type="submission" date="2016-10" db="EMBL/GenBank/DDBJ databases">
        <authorList>
            <person name="Varghese N."/>
            <person name="Submissions S."/>
        </authorList>
    </citation>
    <scope>NUCLEOTIDE SEQUENCE [LARGE SCALE GENOMIC DNA]</scope>
    <source>
        <strain evidence="7">PL19</strain>
    </source>
</reference>
<dbReference type="Proteomes" id="UP000198928">
    <property type="component" value="Unassembled WGS sequence"/>
</dbReference>
<evidence type="ECO:0000256" key="4">
    <source>
        <dbReference type="PROSITE-ProRule" id="PRU00335"/>
    </source>
</evidence>
<feature type="DNA-binding region" description="H-T-H motif" evidence="4">
    <location>
        <begin position="35"/>
        <end position="54"/>
    </location>
</feature>
<dbReference type="RefSeq" id="WP_093852321.1">
    <property type="nucleotide sequence ID" value="NZ_FOSG01000029.1"/>
</dbReference>
<evidence type="ECO:0000256" key="2">
    <source>
        <dbReference type="ARBA" id="ARBA00023125"/>
    </source>
</evidence>
<dbReference type="GO" id="GO:0045892">
    <property type="term" value="P:negative regulation of DNA-templated transcription"/>
    <property type="evidence" value="ECO:0007669"/>
    <property type="project" value="UniProtKB-ARBA"/>
</dbReference>
<dbReference type="GO" id="GO:0003700">
    <property type="term" value="F:DNA-binding transcription factor activity"/>
    <property type="evidence" value="ECO:0007669"/>
    <property type="project" value="TreeGrafter"/>
</dbReference>
<keyword evidence="2 4" id="KW-0238">DNA-binding</keyword>
<evidence type="ECO:0000256" key="1">
    <source>
        <dbReference type="ARBA" id="ARBA00023015"/>
    </source>
</evidence>
<dbReference type="OrthoDB" id="7186128at2"/>
<dbReference type="Gene3D" id="1.10.357.10">
    <property type="entry name" value="Tetracycline Repressor, domain 2"/>
    <property type="match status" value="1"/>
</dbReference>
<dbReference type="InterPro" id="IPR039536">
    <property type="entry name" value="TetR_C_Proteobacteria"/>
</dbReference>
<feature type="domain" description="HTH tetR-type" evidence="5">
    <location>
        <begin position="12"/>
        <end position="72"/>
    </location>
</feature>